<dbReference type="PROSITE" id="PS50011">
    <property type="entry name" value="PROTEIN_KINASE_DOM"/>
    <property type="match status" value="1"/>
</dbReference>
<evidence type="ECO:0000256" key="16">
    <source>
        <dbReference type="ARBA" id="ARBA00048679"/>
    </source>
</evidence>
<dbReference type="Gene3D" id="2.90.10.10">
    <property type="entry name" value="Bulb-type lectin domain"/>
    <property type="match status" value="1"/>
</dbReference>
<dbReference type="InterPro" id="IPR036426">
    <property type="entry name" value="Bulb-type_lectin_dom_sf"/>
</dbReference>
<dbReference type="Pfam" id="PF07714">
    <property type="entry name" value="PK_Tyr_Ser-Thr"/>
    <property type="match status" value="1"/>
</dbReference>
<evidence type="ECO:0000256" key="18">
    <source>
        <dbReference type="SAM" id="Phobius"/>
    </source>
</evidence>
<dbReference type="PANTHER" id="PTHR47976">
    <property type="entry name" value="G-TYPE LECTIN S-RECEPTOR-LIKE SERINE/THREONINE-PROTEIN KINASE SD2-5"/>
    <property type="match status" value="1"/>
</dbReference>
<dbReference type="Pfam" id="PF01453">
    <property type="entry name" value="B_lectin"/>
    <property type="match status" value="1"/>
</dbReference>
<dbReference type="Gene3D" id="3.30.200.20">
    <property type="entry name" value="Phosphorylase Kinase, domain 1"/>
    <property type="match status" value="1"/>
</dbReference>
<dbReference type="GO" id="GO:0004674">
    <property type="term" value="F:protein serine/threonine kinase activity"/>
    <property type="evidence" value="ECO:0007669"/>
    <property type="project" value="UniProtKB-KW"/>
</dbReference>
<keyword evidence="6 19" id="KW-0732">Signal</keyword>
<evidence type="ECO:0000256" key="3">
    <source>
        <dbReference type="ARBA" id="ARBA00022536"/>
    </source>
</evidence>
<comment type="catalytic activity">
    <reaction evidence="15 17">
        <text>L-threonyl-[protein] + ATP = O-phospho-L-threonyl-[protein] + ADP + H(+)</text>
        <dbReference type="Rhea" id="RHEA:46608"/>
        <dbReference type="Rhea" id="RHEA-COMP:11060"/>
        <dbReference type="Rhea" id="RHEA-COMP:11605"/>
        <dbReference type="ChEBI" id="CHEBI:15378"/>
        <dbReference type="ChEBI" id="CHEBI:30013"/>
        <dbReference type="ChEBI" id="CHEBI:30616"/>
        <dbReference type="ChEBI" id="CHEBI:61977"/>
        <dbReference type="ChEBI" id="CHEBI:456216"/>
        <dbReference type="EC" id="2.7.11.1"/>
    </reaction>
</comment>
<evidence type="ECO:0000259" key="20">
    <source>
        <dbReference type="PROSITE" id="PS50011"/>
    </source>
</evidence>
<evidence type="ECO:0000313" key="22">
    <source>
        <dbReference type="EMBL" id="KAH6826313.1"/>
    </source>
</evidence>
<evidence type="ECO:0000256" key="4">
    <source>
        <dbReference type="ARBA" id="ARBA00022679"/>
    </source>
</evidence>
<keyword evidence="4 17" id="KW-0808">Transferase</keyword>
<comment type="catalytic activity">
    <reaction evidence="16 17">
        <text>L-seryl-[protein] + ATP = O-phospho-L-seryl-[protein] + ADP + H(+)</text>
        <dbReference type="Rhea" id="RHEA:17989"/>
        <dbReference type="Rhea" id="RHEA-COMP:9863"/>
        <dbReference type="Rhea" id="RHEA-COMP:11604"/>
        <dbReference type="ChEBI" id="CHEBI:15378"/>
        <dbReference type="ChEBI" id="CHEBI:29999"/>
        <dbReference type="ChEBI" id="CHEBI:30616"/>
        <dbReference type="ChEBI" id="CHEBI:83421"/>
        <dbReference type="ChEBI" id="CHEBI:456216"/>
        <dbReference type="EC" id="2.7.11.1"/>
    </reaction>
</comment>
<evidence type="ECO:0000256" key="19">
    <source>
        <dbReference type="SAM" id="SignalP"/>
    </source>
</evidence>
<dbReference type="InterPro" id="IPR000719">
    <property type="entry name" value="Prot_kinase_dom"/>
</dbReference>
<keyword evidence="2 17" id="KW-0723">Serine/threonine-protein kinase</keyword>
<dbReference type="Gene3D" id="2.90.10.30">
    <property type="match status" value="1"/>
</dbReference>
<dbReference type="AlphaFoldDB" id="A0AAD4P494"/>
<feature type="transmembrane region" description="Helical" evidence="18">
    <location>
        <begin position="383"/>
        <end position="411"/>
    </location>
</feature>
<keyword evidence="3" id="KW-0245">EGF-like domain</keyword>
<keyword evidence="23" id="KW-1185">Reference proteome</keyword>
<dbReference type="FunFam" id="1.10.510.10:FF:000537">
    <property type="entry name" value="Putative receptor-like protein kinase"/>
    <property type="match status" value="1"/>
</dbReference>
<dbReference type="SUPFAM" id="SSF51110">
    <property type="entry name" value="alpha-D-mannose-specific plant lectins"/>
    <property type="match status" value="2"/>
</dbReference>
<evidence type="ECO:0000256" key="12">
    <source>
        <dbReference type="ARBA" id="ARBA00023157"/>
    </source>
</evidence>
<dbReference type="EMBL" id="SDAM02000167">
    <property type="protein sequence ID" value="KAH6826313.1"/>
    <property type="molecule type" value="Genomic_DNA"/>
</dbReference>
<evidence type="ECO:0000256" key="10">
    <source>
        <dbReference type="ARBA" id="ARBA00022989"/>
    </source>
</evidence>
<dbReference type="Gene3D" id="1.10.510.10">
    <property type="entry name" value="Transferase(Phosphotransferase) domain 1"/>
    <property type="match status" value="1"/>
</dbReference>
<dbReference type="GO" id="GO:0016020">
    <property type="term" value="C:membrane"/>
    <property type="evidence" value="ECO:0007669"/>
    <property type="project" value="UniProtKB-SubCell"/>
</dbReference>
<dbReference type="InterPro" id="IPR001245">
    <property type="entry name" value="Ser-Thr/Tyr_kinase_cat_dom"/>
</dbReference>
<dbReference type="GO" id="GO:0005524">
    <property type="term" value="F:ATP binding"/>
    <property type="evidence" value="ECO:0007669"/>
    <property type="project" value="UniProtKB-KW"/>
</dbReference>
<feature type="domain" description="Bulb-type lectin" evidence="21">
    <location>
        <begin position="25"/>
        <end position="146"/>
    </location>
</feature>
<evidence type="ECO:0000256" key="2">
    <source>
        <dbReference type="ARBA" id="ARBA00022527"/>
    </source>
</evidence>
<organism evidence="22 23">
    <name type="scientific">Perilla frutescens var. hirtella</name>
    <name type="common">Perilla citriodora</name>
    <name type="synonym">Perilla setoyensis</name>
    <dbReference type="NCBI Taxonomy" id="608512"/>
    <lineage>
        <taxon>Eukaryota</taxon>
        <taxon>Viridiplantae</taxon>
        <taxon>Streptophyta</taxon>
        <taxon>Embryophyta</taxon>
        <taxon>Tracheophyta</taxon>
        <taxon>Spermatophyta</taxon>
        <taxon>Magnoliopsida</taxon>
        <taxon>eudicotyledons</taxon>
        <taxon>Gunneridae</taxon>
        <taxon>Pentapetalae</taxon>
        <taxon>asterids</taxon>
        <taxon>lamiids</taxon>
        <taxon>Lamiales</taxon>
        <taxon>Lamiaceae</taxon>
        <taxon>Nepetoideae</taxon>
        <taxon>Elsholtzieae</taxon>
        <taxon>Perilla</taxon>
    </lineage>
</organism>
<keyword evidence="13" id="KW-0675">Receptor</keyword>
<dbReference type="InterPro" id="IPR024171">
    <property type="entry name" value="SRK-like_kinase"/>
</dbReference>
<dbReference type="InterPro" id="IPR001480">
    <property type="entry name" value="Bulb-type_lectin_dom"/>
</dbReference>
<keyword evidence="8 17" id="KW-0418">Kinase</keyword>
<feature type="domain" description="Protein kinase" evidence="20">
    <location>
        <begin position="449"/>
        <end position="732"/>
    </location>
</feature>
<dbReference type="InterPro" id="IPR011009">
    <property type="entry name" value="Kinase-like_dom_sf"/>
</dbReference>
<evidence type="ECO:0000313" key="23">
    <source>
        <dbReference type="Proteomes" id="UP001190926"/>
    </source>
</evidence>
<dbReference type="InterPro" id="IPR051343">
    <property type="entry name" value="G-type_lectin_kinases/EP1-like"/>
</dbReference>
<dbReference type="FunFam" id="3.30.200.20:FF:000059">
    <property type="entry name" value="S-receptor-like serine/threonine-protein kinase"/>
    <property type="match status" value="1"/>
</dbReference>
<evidence type="ECO:0000256" key="6">
    <source>
        <dbReference type="ARBA" id="ARBA00022729"/>
    </source>
</evidence>
<evidence type="ECO:0000256" key="13">
    <source>
        <dbReference type="ARBA" id="ARBA00023170"/>
    </source>
</evidence>
<keyword evidence="9 17" id="KW-0067">ATP-binding</keyword>
<evidence type="ECO:0000256" key="1">
    <source>
        <dbReference type="ARBA" id="ARBA00004479"/>
    </source>
</evidence>
<protein>
    <recommendedName>
        <fullName evidence="17">Receptor-like serine/threonine-protein kinase</fullName>
        <ecNumber evidence="17">2.7.11.1</ecNumber>
    </recommendedName>
</protein>
<proteinExistence type="inferred from homology"/>
<keyword evidence="11 18" id="KW-0472">Membrane</keyword>
<evidence type="ECO:0000256" key="17">
    <source>
        <dbReference type="PIRNR" id="PIRNR000641"/>
    </source>
</evidence>
<evidence type="ECO:0000259" key="21">
    <source>
        <dbReference type="PROSITE" id="PS50927"/>
    </source>
</evidence>
<sequence>MLFLLLLHILLCAQTPHSQNTNSLIDLGSSISPAVGKNSWQSPSGLFAFGFYREGRGFAVGIWLSGSDGVTEDIVVWTANRDDAPVSSSATINFTTDGKLVVYEHGEVKAIAEMPEAVTAASASMLDSGSFVLYDNQSKVIWESFNHPTDTMLGGQRMNAETALVSSASASNHSSGRFTLVMQGDDNLVAYNINRSAYWMSNTHTDSAERLGLFLYLNPDSGALVLRYANFNRSIIFPGISQRPDNNSKVIYRAMLRPDSNLVLYSHSFYADDCYPGFLDEGACQGKDSELSYSMTEIENINWGGNPYAMIRASKENCNQTCLEDCNCWGTLFSGGSCSKYKLPLIPATLDTQDQITAFVKSPFPANFSTPSDQKIVVERKKALVLVIGMSLGSFAVLCSFLAIIGFLLYWHRARADRYQVLHGTAHHALNGEFALRFFSYAELEKATNGFKEILGTSSFGAVYKGTLSEFNKCIAVKNLENVAEGETKFRAEMMAVGQTHHRNLVQLLGFCIEGSRKLLVYEFMKYGSLADYLFKMEVRPHWNERVRIALDVARGILYLHEECESTIIHCNIKPQNILLNDAWTAKISEFGLAKLVMTNQSGASTGVKRTSGYMPPEWQKTSLITEKADIYSFGVVLLEIICCRSMELNVPTTDDNIPVADGALRFQWVYNCFSTNNLKNLVGDEEVDVKVLERMVKVGLLCIQEDPNLRPAMKNVILMLEGTMDMPDPQF</sequence>
<evidence type="ECO:0000256" key="7">
    <source>
        <dbReference type="ARBA" id="ARBA00022741"/>
    </source>
</evidence>
<dbReference type="SMART" id="SM00108">
    <property type="entry name" value="B_lectin"/>
    <property type="match status" value="1"/>
</dbReference>
<comment type="caution">
    <text evidence="22">The sequence shown here is derived from an EMBL/GenBank/DDBJ whole genome shotgun (WGS) entry which is preliminary data.</text>
</comment>
<evidence type="ECO:0000256" key="9">
    <source>
        <dbReference type="ARBA" id="ARBA00022840"/>
    </source>
</evidence>
<comment type="similarity">
    <text evidence="17">Belongs to the protein kinase superfamily. Ser/Thr protein kinase family.</text>
</comment>
<evidence type="ECO:0000256" key="11">
    <source>
        <dbReference type="ARBA" id="ARBA00023136"/>
    </source>
</evidence>
<dbReference type="Proteomes" id="UP001190926">
    <property type="component" value="Unassembled WGS sequence"/>
</dbReference>
<comment type="subcellular location">
    <subcellularLocation>
        <location evidence="1">Membrane</location>
        <topology evidence="1">Single-pass type I membrane protein</topology>
    </subcellularLocation>
</comment>
<evidence type="ECO:0000256" key="8">
    <source>
        <dbReference type="ARBA" id="ARBA00022777"/>
    </source>
</evidence>
<dbReference type="CDD" id="cd14066">
    <property type="entry name" value="STKc_IRAK"/>
    <property type="match status" value="1"/>
</dbReference>
<dbReference type="EC" id="2.7.11.1" evidence="17"/>
<keyword evidence="12" id="KW-1015">Disulfide bond</keyword>
<gene>
    <name evidence="22" type="ORF">C2S53_017662</name>
</gene>
<feature type="signal peptide" evidence="19">
    <location>
        <begin position="1"/>
        <end position="18"/>
    </location>
</feature>
<reference evidence="22 23" key="1">
    <citation type="journal article" date="2021" name="Nat. Commun.">
        <title>Incipient diploidization of the medicinal plant Perilla within 10,000 years.</title>
        <authorList>
            <person name="Zhang Y."/>
            <person name="Shen Q."/>
            <person name="Leng L."/>
            <person name="Zhang D."/>
            <person name="Chen S."/>
            <person name="Shi Y."/>
            <person name="Ning Z."/>
            <person name="Chen S."/>
        </authorList>
    </citation>
    <scope>NUCLEOTIDE SEQUENCE [LARGE SCALE GENOMIC DNA]</scope>
    <source>
        <strain evidence="23">cv. PC099</strain>
    </source>
</reference>
<evidence type="ECO:0000256" key="14">
    <source>
        <dbReference type="ARBA" id="ARBA00023180"/>
    </source>
</evidence>
<dbReference type="SUPFAM" id="SSF56112">
    <property type="entry name" value="Protein kinase-like (PK-like)"/>
    <property type="match status" value="1"/>
</dbReference>
<accession>A0AAD4P494</accession>
<keyword evidence="7 17" id="KW-0547">Nucleotide-binding</keyword>
<dbReference type="PROSITE" id="PS50927">
    <property type="entry name" value="BULB_LECTIN"/>
    <property type="match status" value="2"/>
</dbReference>
<evidence type="ECO:0000256" key="5">
    <source>
        <dbReference type="ARBA" id="ARBA00022692"/>
    </source>
</evidence>
<keyword evidence="10 18" id="KW-1133">Transmembrane helix</keyword>
<evidence type="ECO:0000256" key="15">
    <source>
        <dbReference type="ARBA" id="ARBA00047899"/>
    </source>
</evidence>
<keyword evidence="14" id="KW-0325">Glycoprotein</keyword>
<name>A0AAD4P494_PERFH</name>
<dbReference type="PANTHER" id="PTHR47976:SF49">
    <property type="entry name" value="RECEPTOR-LIKE SERINE_THREONINE-PROTEIN KINASE"/>
    <property type="match status" value="1"/>
</dbReference>
<feature type="chain" id="PRO_5042295889" description="Receptor-like serine/threonine-protein kinase" evidence="19">
    <location>
        <begin position="19"/>
        <end position="732"/>
    </location>
</feature>
<keyword evidence="5 18" id="KW-0812">Transmembrane</keyword>
<feature type="domain" description="Bulb-type lectin" evidence="21">
    <location>
        <begin position="149"/>
        <end position="277"/>
    </location>
</feature>
<dbReference type="PIRSF" id="PIRSF000641">
    <property type="entry name" value="SRK"/>
    <property type="match status" value="1"/>
</dbReference>